<dbReference type="EMBL" id="CAEZYR010000017">
    <property type="protein sequence ID" value="CAB4734121.1"/>
    <property type="molecule type" value="Genomic_DNA"/>
</dbReference>
<gene>
    <name evidence="2" type="ORF">UFOPK2754_00691</name>
    <name evidence="3" type="ORF">UFOPK3139_03207</name>
    <name evidence="4" type="ORF">UFOPK3543_00796</name>
    <name evidence="5" type="ORF">UFOPK3967_02017</name>
</gene>
<dbReference type="GO" id="GO:0016747">
    <property type="term" value="F:acyltransferase activity, transferring groups other than amino-acyl groups"/>
    <property type="evidence" value="ECO:0007669"/>
    <property type="project" value="InterPro"/>
</dbReference>
<dbReference type="Gene3D" id="3.40.630.30">
    <property type="match status" value="1"/>
</dbReference>
<name>A0A6J7PMW1_9ZZZZ</name>
<evidence type="ECO:0000313" key="3">
    <source>
        <dbReference type="EMBL" id="CAB4836762.1"/>
    </source>
</evidence>
<accession>A0A6J7PMW1</accession>
<dbReference type="EMBL" id="CAFABA010000231">
    <property type="protein sequence ID" value="CAB4836762.1"/>
    <property type="molecule type" value="Genomic_DNA"/>
</dbReference>
<evidence type="ECO:0000313" key="2">
    <source>
        <dbReference type="EMBL" id="CAB4734121.1"/>
    </source>
</evidence>
<dbReference type="EMBL" id="CAFBOS010000137">
    <property type="protein sequence ID" value="CAB5006766.1"/>
    <property type="molecule type" value="Genomic_DNA"/>
</dbReference>
<evidence type="ECO:0000313" key="5">
    <source>
        <dbReference type="EMBL" id="CAB5006766.1"/>
    </source>
</evidence>
<dbReference type="AlphaFoldDB" id="A0A6J7PMW1"/>
<feature type="domain" description="N-acetyltransferase" evidence="1">
    <location>
        <begin position="14"/>
        <end position="164"/>
    </location>
</feature>
<dbReference type="Pfam" id="PF00583">
    <property type="entry name" value="Acetyltransf_1"/>
    <property type="match status" value="1"/>
</dbReference>
<proteinExistence type="predicted"/>
<dbReference type="SUPFAM" id="SSF55729">
    <property type="entry name" value="Acyl-CoA N-acyltransferases (Nat)"/>
    <property type="match status" value="1"/>
</dbReference>
<protein>
    <submittedName>
        <fullName evidence="5">Unannotated protein</fullName>
    </submittedName>
</protein>
<organism evidence="5">
    <name type="scientific">freshwater metagenome</name>
    <dbReference type="NCBI Taxonomy" id="449393"/>
    <lineage>
        <taxon>unclassified sequences</taxon>
        <taxon>metagenomes</taxon>
        <taxon>ecological metagenomes</taxon>
    </lineage>
</organism>
<evidence type="ECO:0000259" key="1">
    <source>
        <dbReference type="PROSITE" id="PS51186"/>
    </source>
</evidence>
<dbReference type="InterPro" id="IPR000182">
    <property type="entry name" value="GNAT_dom"/>
</dbReference>
<dbReference type="EMBL" id="CAFBMH010000019">
    <property type="protein sequence ID" value="CAB4899765.1"/>
    <property type="molecule type" value="Genomic_DNA"/>
</dbReference>
<dbReference type="CDD" id="cd04301">
    <property type="entry name" value="NAT_SF"/>
    <property type="match status" value="1"/>
</dbReference>
<dbReference type="InterPro" id="IPR016181">
    <property type="entry name" value="Acyl_CoA_acyltransferase"/>
</dbReference>
<dbReference type="PROSITE" id="PS51186">
    <property type="entry name" value="GNAT"/>
    <property type="match status" value="1"/>
</dbReference>
<sequence>MEGARRAVAADLASLVSLVEAEHAELAAQRGGELWAAHSAPATAERLLAALRASDAVVLAGTIDDVVLGVATARVIVAPGVGPIATLEDLYVEPEAREVGIGAALLDALVQWALNTGCVGVDSVVLPGSRAAKNFFEAHGLIARSITVHRRFTASDTTETDPLTTHRSAE</sequence>
<reference evidence="5" key="1">
    <citation type="submission" date="2020-05" db="EMBL/GenBank/DDBJ databases">
        <authorList>
            <person name="Chiriac C."/>
            <person name="Salcher M."/>
            <person name="Ghai R."/>
            <person name="Kavagutti S V."/>
        </authorList>
    </citation>
    <scope>NUCLEOTIDE SEQUENCE</scope>
</reference>
<evidence type="ECO:0000313" key="4">
    <source>
        <dbReference type="EMBL" id="CAB4899765.1"/>
    </source>
</evidence>